<dbReference type="AlphaFoldDB" id="A0A1R3KH53"/>
<dbReference type="EMBL" id="AWUE01013613">
    <property type="protein sequence ID" value="OMP06427.1"/>
    <property type="molecule type" value="Genomic_DNA"/>
</dbReference>
<sequence length="32" mass="3422">MISFISFSNPKASDSVGDDDAELALDKKGSYI</sequence>
<accession>A0A1R3KH53</accession>
<proteinExistence type="predicted"/>
<organism evidence="1 2">
    <name type="scientific">Corchorus olitorius</name>
    <dbReference type="NCBI Taxonomy" id="93759"/>
    <lineage>
        <taxon>Eukaryota</taxon>
        <taxon>Viridiplantae</taxon>
        <taxon>Streptophyta</taxon>
        <taxon>Embryophyta</taxon>
        <taxon>Tracheophyta</taxon>
        <taxon>Spermatophyta</taxon>
        <taxon>Magnoliopsida</taxon>
        <taxon>eudicotyledons</taxon>
        <taxon>Gunneridae</taxon>
        <taxon>Pentapetalae</taxon>
        <taxon>rosids</taxon>
        <taxon>malvids</taxon>
        <taxon>Malvales</taxon>
        <taxon>Malvaceae</taxon>
        <taxon>Grewioideae</taxon>
        <taxon>Apeibeae</taxon>
        <taxon>Corchorus</taxon>
    </lineage>
</organism>
<protein>
    <submittedName>
        <fullName evidence="1">Uncharacterized protein</fullName>
    </submittedName>
</protein>
<evidence type="ECO:0000313" key="2">
    <source>
        <dbReference type="Proteomes" id="UP000187203"/>
    </source>
</evidence>
<comment type="caution">
    <text evidence="1">The sequence shown here is derived from an EMBL/GenBank/DDBJ whole genome shotgun (WGS) entry which is preliminary data.</text>
</comment>
<dbReference type="Proteomes" id="UP000187203">
    <property type="component" value="Unassembled WGS sequence"/>
</dbReference>
<keyword evidence="2" id="KW-1185">Reference proteome</keyword>
<evidence type="ECO:0000313" key="1">
    <source>
        <dbReference type="EMBL" id="OMP06427.1"/>
    </source>
</evidence>
<gene>
    <name evidence="1" type="ORF">COLO4_08135</name>
</gene>
<name>A0A1R3KH53_9ROSI</name>
<reference evidence="2" key="1">
    <citation type="submission" date="2013-09" db="EMBL/GenBank/DDBJ databases">
        <title>Corchorus olitorius genome sequencing.</title>
        <authorList>
            <person name="Alam M."/>
            <person name="Haque M.S."/>
            <person name="Islam M.S."/>
            <person name="Emdad E.M."/>
            <person name="Islam M.M."/>
            <person name="Ahmed B."/>
            <person name="Halim A."/>
            <person name="Hossen Q.M.M."/>
            <person name="Hossain M.Z."/>
            <person name="Ahmed R."/>
            <person name="Khan M.M."/>
            <person name="Islam R."/>
            <person name="Rashid M.M."/>
            <person name="Khan S.A."/>
            <person name="Rahman M.S."/>
            <person name="Alam M."/>
            <person name="Yahiya A.S."/>
            <person name="Khan M.S."/>
            <person name="Azam M.S."/>
            <person name="Haque T."/>
            <person name="Lashkar M.Z.H."/>
            <person name="Akhand A.I."/>
            <person name="Morshed G."/>
            <person name="Roy S."/>
            <person name="Uddin K.S."/>
            <person name="Rabeya T."/>
            <person name="Hossain A.S."/>
            <person name="Chowdhury A."/>
            <person name="Snigdha A.R."/>
            <person name="Mortoza M.S."/>
            <person name="Matin S.A."/>
            <person name="Hoque S.M.E."/>
            <person name="Islam M.K."/>
            <person name="Roy D.K."/>
            <person name="Haider R."/>
            <person name="Moosa M.M."/>
            <person name="Elias S.M."/>
            <person name="Hasan A.M."/>
            <person name="Jahan S."/>
            <person name="Shafiuddin M."/>
            <person name="Mahmood N."/>
            <person name="Shommy N.S."/>
        </authorList>
    </citation>
    <scope>NUCLEOTIDE SEQUENCE [LARGE SCALE GENOMIC DNA]</scope>
    <source>
        <strain evidence="2">cv. O-4</strain>
    </source>
</reference>